<evidence type="ECO:0000256" key="1">
    <source>
        <dbReference type="SAM" id="Phobius"/>
    </source>
</evidence>
<evidence type="ECO:0000313" key="3">
    <source>
        <dbReference type="Proteomes" id="UP001486808"/>
    </source>
</evidence>
<keyword evidence="1" id="KW-1133">Transmembrane helix</keyword>
<comment type="caution">
    <text evidence="2">The sequence shown here is derived from an EMBL/GenBank/DDBJ whole genome shotgun (WGS) entry which is preliminary data.</text>
</comment>
<reference evidence="2 3" key="1">
    <citation type="submission" date="2024-04" db="EMBL/GenBank/DDBJ databases">
        <title>Draft genome sequence of Halopseudomonas sabulinigri NBRC 116187.</title>
        <authorList>
            <person name="Miyakawa T."/>
            <person name="Kusuya Y."/>
            <person name="Miura T."/>
        </authorList>
    </citation>
    <scope>NUCLEOTIDE SEQUENCE [LARGE SCALE GENOMIC DNA]</scope>
    <source>
        <strain evidence="2 3">4NH20-0042</strain>
    </source>
</reference>
<feature type="transmembrane region" description="Helical" evidence="1">
    <location>
        <begin position="91"/>
        <end position="113"/>
    </location>
</feature>
<name>A0ABP9ZLK2_9GAMM</name>
<accession>A0ABP9ZLK2</accession>
<sequence>MGCQVNSSVISRLGTMSCISPNKSFQPTPTARLNLALGLKEMNILSLLVNGVLALALAAGMLFGVLCVRLARLPYNSEGRYFDGVVVTHESAPLVFGVLCVVSFVVAGLAFLLRRNLARKRRA</sequence>
<keyword evidence="1" id="KW-0812">Transmembrane</keyword>
<protein>
    <submittedName>
        <fullName evidence="2">Uncharacterized protein</fullName>
    </submittedName>
</protein>
<keyword evidence="3" id="KW-1185">Reference proteome</keyword>
<proteinExistence type="predicted"/>
<gene>
    <name evidence="2" type="ORF">NBRC116187_07010</name>
</gene>
<dbReference type="EMBL" id="BAABWD010000001">
    <property type="protein sequence ID" value="GAA6130341.1"/>
    <property type="molecule type" value="Genomic_DNA"/>
</dbReference>
<keyword evidence="1" id="KW-0472">Membrane</keyword>
<feature type="transmembrane region" description="Helical" evidence="1">
    <location>
        <begin position="47"/>
        <end position="71"/>
    </location>
</feature>
<evidence type="ECO:0000313" key="2">
    <source>
        <dbReference type="EMBL" id="GAA6130341.1"/>
    </source>
</evidence>
<dbReference type="Proteomes" id="UP001486808">
    <property type="component" value="Unassembled WGS sequence"/>
</dbReference>
<organism evidence="2 3">
    <name type="scientific">Halopseudomonas sabulinigri</name>
    <dbReference type="NCBI Taxonomy" id="472181"/>
    <lineage>
        <taxon>Bacteria</taxon>
        <taxon>Pseudomonadati</taxon>
        <taxon>Pseudomonadota</taxon>
        <taxon>Gammaproteobacteria</taxon>
        <taxon>Pseudomonadales</taxon>
        <taxon>Pseudomonadaceae</taxon>
        <taxon>Halopseudomonas</taxon>
    </lineage>
</organism>